<sequence>MAKHGVAKTKWQGGYLALPKVVTDHDDFRALSPSAHKVLMALSTQYNGKNNGDLSATHTTMKGWGGMAHTTLGKALKELQQRQLIVKTRDAVIGRAGARCALYAITWQPIDPCDGKLDIADTNVPPRRWSK</sequence>
<evidence type="ECO:0000313" key="2">
    <source>
        <dbReference type="Proteomes" id="UP000235547"/>
    </source>
</evidence>
<comment type="caution">
    <text evidence="1">The sequence shown here is derived from an EMBL/GenBank/DDBJ whole genome shotgun (WGS) entry which is preliminary data.</text>
</comment>
<reference evidence="1 2" key="1">
    <citation type="submission" date="2018-01" db="EMBL/GenBank/DDBJ databases">
        <title>Halomonas endophytica sp. nov., isolated from storage liquid in the stems of Populus euphratica.</title>
        <authorList>
            <person name="Chen C."/>
        </authorList>
    </citation>
    <scope>NUCLEOTIDE SEQUENCE [LARGE SCALE GENOMIC DNA]</scope>
    <source>
        <strain evidence="1 2">BZ-SZ-XJ27</strain>
    </source>
</reference>
<protein>
    <submittedName>
        <fullName evidence="1">MarR family transcriptional regulator</fullName>
    </submittedName>
</protein>
<keyword evidence="2" id="KW-1185">Reference proteome</keyword>
<dbReference type="RefSeq" id="WP_102588657.1">
    <property type="nucleotide sequence ID" value="NZ_BNAE01000001.1"/>
</dbReference>
<dbReference type="AlphaFoldDB" id="A0A2N7UF86"/>
<proteinExistence type="predicted"/>
<dbReference type="OrthoDB" id="8910510at2"/>
<evidence type="ECO:0000313" key="1">
    <source>
        <dbReference type="EMBL" id="PMR79104.1"/>
    </source>
</evidence>
<accession>A0A2N7UF86</accession>
<dbReference type="Proteomes" id="UP000235547">
    <property type="component" value="Unassembled WGS sequence"/>
</dbReference>
<gene>
    <name evidence="1" type="ORF">C1H70_12410</name>
</gene>
<name>A0A2N7UF86_9GAMM</name>
<organism evidence="1 2">
    <name type="scientific">Halomonas urumqiensis</name>
    <dbReference type="NCBI Taxonomy" id="1684789"/>
    <lineage>
        <taxon>Bacteria</taxon>
        <taxon>Pseudomonadati</taxon>
        <taxon>Pseudomonadota</taxon>
        <taxon>Gammaproteobacteria</taxon>
        <taxon>Oceanospirillales</taxon>
        <taxon>Halomonadaceae</taxon>
        <taxon>Halomonas</taxon>
    </lineage>
</organism>
<dbReference type="EMBL" id="PNRG01000029">
    <property type="protein sequence ID" value="PMR79104.1"/>
    <property type="molecule type" value="Genomic_DNA"/>
</dbReference>